<gene>
    <name evidence="8" type="ORF">S06H3_26270</name>
</gene>
<reference evidence="8" key="1">
    <citation type="journal article" date="2014" name="Front. Microbiol.">
        <title>High frequency of phylogenetically diverse reductive dehalogenase-homologous genes in deep subseafloor sedimentary metagenomes.</title>
        <authorList>
            <person name="Kawai M."/>
            <person name="Futagami T."/>
            <person name="Toyoda A."/>
            <person name="Takaki Y."/>
            <person name="Nishi S."/>
            <person name="Hori S."/>
            <person name="Arai W."/>
            <person name="Tsubouchi T."/>
            <person name="Morono Y."/>
            <person name="Uchiyama I."/>
            <person name="Ito T."/>
            <person name="Fujiyama A."/>
            <person name="Inagaki F."/>
            <person name="Takami H."/>
        </authorList>
    </citation>
    <scope>NUCLEOTIDE SEQUENCE</scope>
    <source>
        <strain evidence="8">Expedition CK06-06</strain>
    </source>
</reference>
<evidence type="ECO:0000256" key="3">
    <source>
        <dbReference type="ARBA" id="ARBA00022605"/>
    </source>
</evidence>
<dbReference type="InterPro" id="IPR050214">
    <property type="entry name" value="Cys_Synth/Cystath_Beta-Synth"/>
</dbReference>
<feature type="domain" description="Tryptophan synthase beta chain-like PALP" evidence="7">
    <location>
        <begin position="1"/>
        <end position="278"/>
    </location>
</feature>
<protein>
    <recommendedName>
        <fullName evidence="7">Tryptophan synthase beta chain-like PALP domain-containing protein</fullName>
    </recommendedName>
</protein>
<keyword evidence="4" id="KW-0808">Transferase</keyword>
<evidence type="ECO:0000256" key="5">
    <source>
        <dbReference type="ARBA" id="ARBA00022898"/>
    </source>
</evidence>
<dbReference type="PANTHER" id="PTHR10314">
    <property type="entry name" value="CYSTATHIONINE BETA-SYNTHASE"/>
    <property type="match status" value="1"/>
</dbReference>
<organism evidence="8">
    <name type="scientific">marine sediment metagenome</name>
    <dbReference type="NCBI Taxonomy" id="412755"/>
    <lineage>
        <taxon>unclassified sequences</taxon>
        <taxon>metagenomes</taxon>
        <taxon>ecological metagenomes</taxon>
    </lineage>
</organism>
<dbReference type="CDD" id="cd01561">
    <property type="entry name" value="CBS_like"/>
    <property type="match status" value="1"/>
</dbReference>
<keyword evidence="3" id="KW-0028">Amino-acid biosynthesis</keyword>
<evidence type="ECO:0000313" key="8">
    <source>
        <dbReference type="EMBL" id="GAI27695.1"/>
    </source>
</evidence>
<dbReference type="Gene3D" id="3.40.50.1100">
    <property type="match status" value="2"/>
</dbReference>
<dbReference type="Pfam" id="PF00291">
    <property type="entry name" value="PALP"/>
    <property type="match status" value="1"/>
</dbReference>
<dbReference type="SUPFAM" id="SSF53686">
    <property type="entry name" value="Tryptophan synthase beta subunit-like PLP-dependent enzymes"/>
    <property type="match status" value="1"/>
</dbReference>
<evidence type="ECO:0000256" key="2">
    <source>
        <dbReference type="ARBA" id="ARBA00007103"/>
    </source>
</evidence>
<evidence type="ECO:0000259" key="7">
    <source>
        <dbReference type="Pfam" id="PF00291"/>
    </source>
</evidence>
<keyword evidence="6" id="KW-0198">Cysteine biosynthesis</keyword>
<dbReference type="AlphaFoldDB" id="X1NLK4"/>
<accession>X1NLK4</accession>
<dbReference type="NCBIfam" id="TIGR01136">
    <property type="entry name" value="cysKM"/>
    <property type="match status" value="1"/>
</dbReference>
<dbReference type="InterPro" id="IPR005856">
    <property type="entry name" value="Cys_synth"/>
</dbReference>
<comment type="caution">
    <text evidence="8">The sequence shown here is derived from an EMBL/GenBank/DDBJ whole genome shotgun (WGS) entry which is preliminary data.</text>
</comment>
<dbReference type="GO" id="GO:0004124">
    <property type="term" value="F:cysteine synthase activity"/>
    <property type="evidence" value="ECO:0007669"/>
    <property type="project" value="InterPro"/>
</dbReference>
<sequence length="293" mass="31847">VGHTPLVEMAQMSPNKKVKILAKLEGQNLGGSASIKDRIANYMLQRAEQNGELTKDKVIIEATSGNTGIALAWLGHKKGYKVIIVMPDNMSLERQQLIKIFGGELILTKGAYGMDGAIDAARKMASQDKGYYMPDQFSNPANPLAHYETTGAEIINDFPYDQINVLIVGIGTGGTIVGVSRRLRERYPNIRVIGVEPMAGDTIQGLRCASKGFVPPILDFSLITETITVNSQQAVVVTRELLDKEGIFAGLSSGAVVHQAIKVANEMDEGNIVVILPDGGWKYLSLDFWTKTK</sequence>
<name>X1NLK4_9ZZZZ</name>
<evidence type="ECO:0000256" key="6">
    <source>
        <dbReference type="ARBA" id="ARBA00023192"/>
    </source>
</evidence>
<feature type="non-terminal residue" evidence="8">
    <location>
        <position position="1"/>
    </location>
</feature>
<dbReference type="GO" id="GO:0006535">
    <property type="term" value="P:cysteine biosynthetic process from serine"/>
    <property type="evidence" value="ECO:0007669"/>
    <property type="project" value="InterPro"/>
</dbReference>
<dbReference type="InterPro" id="IPR036052">
    <property type="entry name" value="TrpB-like_PALP_sf"/>
</dbReference>
<keyword evidence="5" id="KW-0663">Pyridoxal phosphate</keyword>
<evidence type="ECO:0000256" key="1">
    <source>
        <dbReference type="ARBA" id="ARBA00001933"/>
    </source>
</evidence>
<dbReference type="FunFam" id="3.40.50.1100:FF:000006">
    <property type="entry name" value="Cysteine synthase"/>
    <property type="match status" value="1"/>
</dbReference>
<dbReference type="InterPro" id="IPR001926">
    <property type="entry name" value="TrpB-like_PALP"/>
</dbReference>
<evidence type="ECO:0000256" key="4">
    <source>
        <dbReference type="ARBA" id="ARBA00022679"/>
    </source>
</evidence>
<comment type="cofactor">
    <cofactor evidence="1">
        <name>pyridoxal 5'-phosphate</name>
        <dbReference type="ChEBI" id="CHEBI:597326"/>
    </cofactor>
</comment>
<comment type="similarity">
    <text evidence="2">Belongs to the cysteine synthase/cystathionine beta-synthase family.</text>
</comment>
<proteinExistence type="inferred from homology"/>
<dbReference type="EMBL" id="BARV01015172">
    <property type="protein sequence ID" value="GAI27695.1"/>
    <property type="molecule type" value="Genomic_DNA"/>
</dbReference>